<proteinExistence type="predicted"/>
<dbReference type="Proteomes" id="UP000299102">
    <property type="component" value="Unassembled WGS sequence"/>
</dbReference>
<reference evidence="1 2" key="1">
    <citation type="journal article" date="2019" name="Commun. Biol.">
        <title>The bagworm genome reveals a unique fibroin gene that provides high tensile strength.</title>
        <authorList>
            <person name="Kono N."/>
            <person name="Nakamura H."/>
            <person name="Ohtoshi R."/>
            <person name="Tomita M."/>
            <person name="Numata K."/>
            <person name="Arakawa K."/>
        </authorList>
    </citation>
    <scope>NUCLEOTIDE SEQUENCE [LARGE SCALE GENOMIC DNA]</scope>
</reference>
<accession>A0A4C1VI95</accession>
<protein>
    <submittedName>
        <fullName evidence="1">Uncharacterized protein</fullName>
    </submittedName>
</protein>
<name>A0A4C1VI95_EUMVA</name>
<sequence length="167" mass="18335">MIIILSSDVDVEENQSLNDENVTAVVKKAGILALYWCISTKTCPLARSRTIYLLEIRDGQNNRLRGNLRKGIGRGTHCALEAVFLCTRRREPLGQHLQDDQVNGKKPGGRPTSNRLETILRSHRSAPCAEKNRGKSACRVAPTALDAESASDIAWLHATARDGGHPL</sequence>
<comment type="caution">
    <text evidence="1">The sequence shown here is derived from an EMBL/GenBank/DDBJ whole genome shotgun (WGS) entry which is preliminary data.</text>
</comment>
<keyword evidence="2" id="KW-1185">Reference proteome</keyword>
<gene>
    <name evidence="1" type="ORF">EVAR_28178_1</name>
</gene>
<evidence type="ECO:0000313" key="2">
    <source>
        <dbReference type="Proteomes" id="UP000299102"/>
    </source>
</evidence>
<dbReference type="AlphaFoldDB" id="A0A4C1VI95"/>
<dbReference type="EMBL" id="BGZK01000348">
    <property type="protein sequence ID" value="GBP38383.1"/>
    <property type="molecule type" value="Genomic_DNA"/>
</dbReference>
<evidence type="ECO:0000313" key="1">
    <source>
        <dbReference type="EMBL" id="GBP38383.1"/>
    </source>
</evidence>
<organism evidence="1 2">
    <name type="scientific">Eumeta variegata</name>
    <name type="common">Bagworm moth</name>
    <name type="synonym">Eumeta japonica</name>
    <dbReference type="NCBI Taxonomy" id="151549"/>
    <lineage>
        <taxon>Eukaryota</taxon>
        <taxon>Metazoa</taxon>
        <taxon>Ecdysozoa</taxon>
        <taxon>Arthropoda</taxon>
        <taxon>Hexapoda</taxon>
        <taxon>Insecta</taxon>
        <taxon>Pterygota</taxon>
        <taxon>Neoptera</taxon>
        <taxon>Endopterygota</taxon>
        <taxon>Lepidoptera</taxon>
        <taxon>Glossata</taxon>
        <taxon>Ditrysia</taxon>
        <taxon>Tineoidea</taxon>
        <taxon>Psychidae</taxon>
        <taxon>Oiketicinae</taxon>
        <taxon>Eumeta</taxon>
    </lineage>
</organism>